<dbReference type="PANTHER" id="PTHR45766:SF6">
    <property type="entry name" value="SWI_SNF-RELATED MATRIX-ASSOCIATED ACTIN-DEPENDENT REGULATOR OF CHROMATIN SUBFAMILY A-LIKE PROTEIN 1"/>
    <property type="match status" value="1"/>
</dbReference>
<dbReference type="Pfam" id="PF18339">
    <property type="entry name" value="Tudor_1_RapA"/>
    <property type="match status" value="1"/>
</dbReference>
<dbReference type="SMART" id="SM00490">
    <property type="entry name" value="HELICc"/>
    <property type="match status" value="1"/>
</dbReference>
<dbReference type="Proteomes" id="UP001055618">
    <property type="component" value="Unassembled WGS sequence"/>
</dbReference>
<dbReference type="CDD" id="cd18793">
    <property type="entry name" value="SF2_C_SNF"/>
    <property type="match status" value="1"/>
</dbReference>
<comment type="similarity">
    <text evidence="9">Belongs to the SNF2/RAD54 helicase family. RapA subfamily.</text>
</comment>
<evidence type="ECO:0000256" key="10">
    <source>
        <dbReference type="SAM" id="Coils"/>
    </source>
</evidence>
<dbReference type="GO" id="GO:0005524">
    <property type="term" value="F:ATP binding"/>
    <property type="evidence" value="ECO:0007669"/>
    <property type="project" value="UniProtKB-UniRule"/>
</dbReference>
<dbReference type="NCBIfam" id="NF003426">
    <property type="entry name" value="PRK04914.1"/>
    <property type="match status" value="1"/>
</dbReference>
<dbReference type="Gene3D" id="2.30.30.930">
    <property type="match status" value="1"/>
</dbReference>
<dbReference type="EMBL" id="SGPY01000004">
    <property type="protein sequence ID" value="MCL6368614.1"/>
    <property type="molecule type" value="Genomic_DNA"/>
</dbReference>
<evidence type="ECO:0000256" key="9">
    <source>
        <dbReference type="HAMAP-Rule" id="MF_01821"/>
    </source>
</evidence>
<reference evidence="14" key="1">
    <citation type="submission" date="2019-02" db="EMBL/GenBank/DDBJ databases">
        <title>New Zealand Erwinia strains with phe-tRNA free attachment sites.</title>
        <authorList>
            <person name="Nunes-Leite L."/>
            <person name="Pitman A.R."/>
        </authorList>
    </citation>
    <scope>NUCLEOTIDE SEQUENCE</scope>
    <source>
        <strain evidence="14">Ec-140</strain>
        <strain evidence="13">Ec-143</strain>
    </source>
</reference>
<dbReference type="Gene3D" id="3.40.50.300">
    <property type="entry name" value="P-loop containing nucleotide triphosphate hydrolases"/>
    <property type="match status" value="1"/>
</dbReference>
<evidence type="ECO:0000256" key="7">
    <source>
        <dbReference type="ARBA" id="ARBA00023159"/>
    </source>
</evidence>
<feature type="coiled-coil region" evidence="10">
    <location>
        <begin position="906"/>
        <end position="955"/>
    </location>
</feature>
<evidence type="ECO:0000256" key="4">
    <source>
        <dbReference type="ARBA" id="ARBA00022840"/>
    </source>
</evidence>
<dbReference type="InterPro" id="IPR022737">
    <property type="entry name" value="RapA_C"/>
</dbReference>
<keyword evidence="10" id="KW-0175">Coiled coil</keyword>
<dbReference type="Gene3D" id="6.10.140.1500">
    <property type="match status" value="1"/>
</dbReference>
<keyword evidence="15" id="KW-1185">Reference proteome</keyword>
<dbReference type="Gene3D" id="6.10.140.2230">
    <property type="match status" value="1"/>
</dbReference>
<dbReference type="EC" id="3.6.4.-" evidence="9"/>
<dbReference type="GO" id="GO:0016817">
    <property type="term" value="F:hydrolase activity, acting on acid anhydrides"/>
    <property type="evidence" value="ECO:0007669"/>
    <property type="project" value="InterPro"/>
</dbReference>
<dbReference type="AlphaFoldDB" id="A0AAW5GCZ7"/>
<dbReference type="FunFam" id="3.40.50.10810:FF:000012">
    <property type="entry name" value="RNA polymerase-associated protein RapA"/>
    <property type="match status" value="1"/>
</dbReference>
<name>A0AAW5GCZ7_9GAMM</name>
<dbReference type="SUPFAM" id="SSF52540">
    <property type="entry name" value="P-loop containing nucleoside triphosphate hydrolases"/>
    <property type="match status" value="2"/>
</dbReference>
<dbReference type="InterPro" id="IPR014001">
    <property type="entry name" value="Helicase_ATP-bd"/>
</dbReference>
<dbReference type="Gene3D" id="3.30.360.80">
    <property type="match status" value="1"/>
</dbReference>
<evidence type="ECO:0000259" key="12">
    <source>
        <dbReference type="PROSITE" id="PS51194"/>
    </source>
</evidence>
<evidence type="ECO:0000256" key="6">
    <source>
        <dbReference type="ARBA" id="ARBA00023125"/>
    </source>
</evidence>
<dbReference type="InterPro" id="IPR027417">
    <property type="entry name" value="P-loop_NTPase"/>
</dbReference>
<sequence>MPFTLGQRWISDTESELGLGTVVAVDTRMITLLFPASGENRLYSRSDAPITRVMFNPGDTVTSHEGWQLKVDDVREEKGLLVYCGQRLDDETSAELREVFLDSKLTFNKPQDRLFAGQIDRMDRFALRYRARKHQNEQALQQWGGLRGMRASLIPHQLHIAHEVGQRHAPRVLLADEVGLGKTIEAGMIIHQQLLAGRASRVLIVVPETLQHQWLVEMLRRFNLLFSLFDDERYAEAKLDSSNPFETEQLVICSLGFVQRSAQRFAQLVNADWDLLVVDEAHHLVWSEESPSPEYQAIETLARATPAVLLLTATPEQLGQQSHFARLRLLDPNRFHDYQEFVAEQQQYRPVADAVTLLLAGEKAQTAELNALSDLLGEQDIEPLLKAINSDSDDNQKARQELITMLMDRHGTSRVLFRNTRQGVKGFPHRVLHQIRLPLPAQYQTAIKVSGIMNANKALEVRARDMLYPEQIYQQLEGDDATWWNFDPRVEWLLNYLTANRDEKILVICAQAATALQLEQVLRTREAIRAAVFHEGLSILERDRAAAYFASEEEGAQVLICSEIGSEGRNFQFASHLVMFDLPFNPDLLEQRIGRLDRIGQAKEIQVMVPYLENTAQALLVRWYHEGLDAFEHTCPTGRTIYDAHHAQLIERLTTVGEQQGLDEFIHVCRQQHDSLKQQLEQGRDRLLEMHSNGGEQAQLLAQAIAEQDNDVNLVTFALNLFDIVGINQEDRSDNLIILTPSDHMLVPDFPGLPQDGCTITFDRDQALSREDAQFISWEHPLIRNGLDLVLSGDTGSCAVSLLKNKALPVGTLLAELVYVVEAQAPKHLQLTRFLPPTPVRLLMDRKGTNLAAQVEFESFNRQLNAVNRHTSSKLVNAVQPDVHAMLQQAEALVETQARLLITEAQEQADLQLRRELERLEALKAVNPNIREDELTALENQREQVLSNLHEANWRLDAIRLVVVSHQ</sequence>
<dbReference type="InterPro" id="IPR000330">
    <property type="entry name" value="SNF2_N"/>
</dbReference>
<comment type="caution">
    <text evidence="14">The sequence shown here is derived from an EMBL/GenBank/DDBJ whole genome shotgun (WGS) entry which is preliminary data.</text>
</comment>
<keyword evidence="6 9" id="KW-0238">DNA-binding</keyword>
<dbReference type="GO" id="GO:0003677">
    <property type="term" value="F:DNA binding"/>
    <property type="evidence" value="ECO:0007669"/>
    <property type="project" value="UniProtKB-KW"/>
</dbReference>
<dbReference type="PROSITE" id="PS51192">
    <property type="entry name" value="HELICASE_ATP_BIND_1"/>
    <property type="match status" value="1"/>
</dbReference>
<dbReference type="InterPro" id="IPR023949">
    <property type="entry name" value="Helicase_RapA"/>
</dbReference>
<dbReference type="InterPro" id="IPR040765">
    <property type="entry name" value="Tudor_1_RapA"/>
</dbReference>
<keyword evidence="3 9" id="KW-0347">Helicase</keyword>
<dbReference type="PANTHER" id="PTHR45766">
    <property type="entry name" value="DNA ANNEALING HELICASE AND ENDONUCLEASE ZRANB3 FAMILY MEMBER"/>
    <property type="match status" value="1"/>
</dbReference>
<dbReference type="PROSITE" id="PS51194">
    <property type="entry name" value="HELICASE_CTER"/>
    <property type="match status" value="1"/>
</dbReference>
<feature type="short sequence motif" description="DEAH box" evidence="9">
    <location>
        <begin position="279"/>
        <end position="282"/>
    </location>
</feature>
<dbReference type="SMART" id="SM00487">
    <property type="entry name" value="DEXDc"/>
    <property type="match status" value="1"/>
</dbReference>
<dbReference type="GO" id="GO:0006355">
    <property type="term" value="P:regulation of DNA-templated transcription"/>
    <property type="evidence" value="ECO:0007669"/>
    <property type="project" value="UniProtKB-UniRule"/>
</dbReference>
<dbReference type="RefSeq" id="WP_249682400.1">
    <property type="nucleotide sequence ID" value="NZ_SGPX01000004.1"/>
</dbReference>
<keyword evidence="1 9" id="KW-0547">Nucleotide-binding</keyword>
<dbReference type="Pfam" id="PF12137">
    <property type="entry name" value="RapA_C"/>
    <property type="match status" value="1"/>
</dbReference>
<dbReference type="Pfam" id="PF00176">
    <property type="entry name" value="SNF2-rel_dom"/>
    <property type="match status" value="1"/>
</dbReference>
<comment type="subunit">
    <text evidence="9">Interacts with the RNAP. Has a higher affinity for the core RNAP than for the holoenzyme. Its ATPase activity is stimulated by binding to RNAP.</text>
</comment>
<comment type="function">
    <text evidence="9">Transcription regulator that activates transcription by stimulating RNA polymerase (RNAP) recycling in case of stress conditions such as supercoiled DNA or high salt concentrations. Probably acts by releasing the RNAP, when it is trapped or immobilized on tightly supercoiled DNA. Does not activate transcription on linear DNA. Probably not involved in DNA repair.</text>
</comment>
<dbReference type="Pfam" id="PF18337">
    <property type="entry name" value="Tudor_RapA"/>
    <property type="match status" value="1"/>
</dbReference>
<keyword evidence="8 9" id="KW-0804">Transcription</keyword>
<dbReference type="InterPro" id="IPR040766">
    <property type="entry name" value="Tudor_2_RapA"/>
</dbReference>
<evidence type="ECO:0000256" key="8">
    <source>
        <dbReference type="ARBA" id="ARBA00023163"/>
    </source>
</evidence>
<feature type="domain" description="Helicase ATP-binding" evidence="11">
    <location>
        <begin position="163"/>
        <end position="333"/>
    </location>
</feature>
<evidence type="ECO:0000313" key="15">
    <source>
        <dbReference type="Proteomes" id="UP001055618"/>
    </source>
</evidence>
<dbReference type="CDD" id="cd18011">
    <property type="entry name" value="DEXDc_RapA"/>
    <property type="match status" value="1"/>
</dbReference>
<accession>A0AAW5GCZ7</accession>
<proteinExistence type="inferred from homology"/>
<dbReference type="Proteomes" id="UP001057360">
    <property type="component" value="Unassembled WGS sequence"/>
</dbReference>
<evidence type="ECO:0000313" key="14">
    <source>
        <dbReference type="EMBL" id="MCL6368614.1"/>
    </source>
</evidence>
<keyword evidence="7 9" id="KW-0010">Activator</keyword>
<dbReference type="HAMAP" id="MF_01821">
    <property type="entry name" value="Helicase_RapA"/>
    <property type="match status" value="1"/>
</dbReference>
<protein>
    <recommendedName>
        <fullName evidence="9">RNA polymerase-associated protein RapA</fullName>
        <ecNumber evidence="9">3.6.4.-</ecNumber>
    </recommendedName>
    <alternativeName>
        <fullName evidence="9">ATP-dependent helicase HepA</fullName>
    </alternativeName>
</protein>
<dbReference type="InterPro" id="IPR001650">
    <property type="entry name" value="Helicase_C-like"/>
</dbReference>
<dbReference type="Pfam" id="PF00271">
    <property type="entry name" value="Helicase_C"/>
    <property type="match status" value="1"/>
</dbReference>
<keyword evidence="4 9" id="KW-0067">ATP-binding</keyword>
<organism evidence="14 16">
    <name type="scientific">Pectobacterium polaris</name>
    <dbReference type="NCBI Taxonomy" id="2042057"/>
    <lineage>
        <taxon>Bacteria</taxon>
        <taxon>Pseudomonadati</taxon>
        <taxon>Pseudomonadota</taxon>
        <taxon>Gammaproteobacteria</taxon>
        <taxon>Enterobacterales</taxon>
        <taxon>Pectobacteriaceae</taxon>
        <taxon>Pectobacterium</taxon>
    </lineage>
</organism>
<dbReference type="GO" id="GO:0004386">
    <property type="term" value="F:helicase activity"/>
    <property type="evidence" value="ECO:0007669"/>
    <property type="project" value="UniProtKB-UniRule"/>
</dbReference>
<dbReference type="FunFam" id="3.30.360.80:FF:000001">
    <property type="entry name" value="RNA polymerase-associated protein RapA"/>
    <property type="match status" value="1"/>
</dbReference>
<keyword evidence="5 9" id="KW-0805">Transcription regulation</keyword>
<dbReference type="EMBL" id="SGPX01000004">
    <property type="protein sequence ID" value="MCL6351358.1"/>
    <property type="molecule type" value="Genomic_DNA"/>
</dbReference>
<evidence type="ECO:0000256" key="2">
    <source>
        <dbReference type="ARBA" id="ARBA00022801"/>
    </source>
</evidence>
<feature type="domain" description="Helicase C-terminal" evidence="12">
    <location>
        <begin position="489"/>
        <end position="677"/>
    </location>
</feature>
<dbReference type="InterPro" id="IPR057342">
    <property type="entry name" value="DEXDc_RapA"/>
</dbReference>
<gene>
    <name evidence="9 14" type="primary">rapA</name>
    <name evidence="13" type="ORF">EXT50_09265</name>
    <name evidence="14" type="ORF">EXT53_08565</name>
</gene>
<evidence type="ECO:0000256" key="3">
    <source>
        <dbReference type="ARBA" id="ARBA00022806"/>
    </source>
</evidence>
<evidence type="ECO:0000259" key="11">
    <source>
        <dbReference type="PROSITE" id="PS51192"/>
    </source>
</evidence>
<evidence type="ECO:0000313" key="13">
    <source>
        <dbReference type="EMBL" id="MCL6351358.1"/>
    </source>
</evidence>
<evidence type="ECO:0000256" key="1">
    <source>
        <dbReference type="ARBA" id="ARBA00022741"/>
    </source>
</evidence>
<dbReference type="InterPro" id="IPR038718">
    <property type="entry name" value="SNF2-like_sf"/>
</dbReference>
<feature type="binding site" evidence="9">
    <location>
        <begin position="176"/>
        <end position="183"/>
    </location>
    <ligand>
        <name>ATP</name>
        <dbReference type="ChEBI" id="CHEBI:30616"/>
    </ligand>
</feature>
<dbReference type="Gene3D" id="3.40.50.10810">
    <property type="entry name" value="Tandem AAA-ATPase domain"/>
    <property type="match status" value="1"/>
</dbReference>
<dbReference type="Gene3D" id="2.30.30.140">
    <property type="match status" value="1"/>
</dbReference>
<keyword evidence="2 9" id="KW-0378">Hydrolase</keyword>
<evidence type="ECO:0000256" key="5">
    <source>
        <dbReference type="ARBA" id="ARBA00023015"/>
    </source>
</evidence>
<evidence type="ECO:0000313" key="16">
    <source>
        <dbReference type="Proteomes" id="UP001057360"/>
    </source>
</evidence>
<dbReference type="InterPro" id="IPR049730">
    <property type="entry name" value="SNF2/RAD54-like_C"/>
</dbReference>